<dbReference type="Gene3D" id="3.40.50.2000">
    <property type="entry name" value="Glycogen Phosphorylase B"/>
    <property type="match status" value="1"/>
</dbReference>
<keyword evidence="8" id="KW-0472">Membrane</keyword>
<proteinExistence type="predicted"/>
<reference evidence="9 10" key="1">
    <citation type="submission" date="2013-11" db="EMBL/GenBank/DDBJ databases">
        <title>Genome sequencing of Stegodyphus mimosarum.</title>
        <authorList>
            <person name="Bechsgaard J."/>
        </authorList>
    </citation>
    <scope>NUCLEOTIDE SEQUENCE [LARGE SCALE GENOMIC DNA]</scope>
</reference>
<evidence type="ECO:0000256" key="2">
    <source>
        <dbReference type="ARBA" id="ARBA00004922"/>
    </source>
</evidence>
<dbReference type="STRING" id="407821.A0A087TMJ2"/>
<keyword evidence="3 9" id="KW-0328">Glycosyltransferase</keyword>
<accession>A0A087TMJ2</accession>
<evidence type="ECO:0000256" key="5">
    <source>
        <dbReference type="ARBA" id="ARBA00022692"/>
    </source>
</evidence>
<dbReference type="OMA" id="FEMWPEC"/>
<dbReference type="PANTHER" id="PTHR13036">
    <property type="entry name" value="BETA1,4 MANNOSYLTRANSFERASE"/>
    <property type="match status" value="1"/>
</dbReference>
<dbReference type="AlphaFoldDB" id="A0A087TMJ2"/>
<dbReference type="GO" id="GO:0005789">
    <property type="term" value="C:endoplasmic reticulum membrane"/>
    <property type="evidence" value="ECO:0007669"/>
    <property type="project" value="UniProtKB-SubCell"/>
</dbReference>
<evidence type="ECO:0000313" key="9">
    <source>
        <dbReference type="EMBL" id="KFM66331.1"/>
    </source>
</evidence>
<dbReference type="GO" id="GO:0000030">
    <property type="term" value="F:mannosyltransferase activity"/>
    <property type="evidence" value="ECO:0007669"/>
    <property type="project" value="InterPro"/>
</dbReference>
<sequence>MKDLPDLLVAITGKGPLKSYYERLIEDKGFSHVEVMTLWLESEDYPTFLACADLGVSLHNSSSGFDLPMKVVDMFGCCLPVCAFEFHCLHELVKDGIFGKIFSNSRQLSLQFQNLLHGFPTKKTDLDKFRENLTKYGRLQWDENWNFVVYPLLTEKCSYHGH</sequence>
<keyword evidence="4 9" id="KW-0808">Transferase</keyword>
<protein>
    <submittedName>
        <fullName evidence="9">Chitobiosyldiphosphodolichol beta-mannosyltransferase</fullName>
    </submittedName>
</protein>
<dbReference type="PANTHER" id="PTHR13036:SF0">
    <property type="entry name" value="CHITOBIOSYLDIPHOSPHODOLICHOL BETA-MANNOSYLTRANSFERASE"/>
    <property type="match status" value="1"/>
</dbReference>
<evidence type="ECO:0000256" key="4">
    <source>
        <dbReference type="ARBA" id="ARBA00022679"/>
    </source>
</evidence>
<evidence type="ECO:0000256" key="6">
    <source>
        <dbReference type="ARBA" id="ARBA00022824"/>
    </source>
</evidence>
<dbReference type="EMBL" id="KK115905">
    <property type="protein sequence ID" value="KFM66331.1"/>
    <property type="molecule type" value="Genomic_DNA"/>
</dbReference>
<dbReference type="Proteomes" id="UP000054359">
    <property type="component" value="Unassembled WGS sequence"/>
</dbReference>
<evidence type="ECO:0000313" key="10">
    <source>
        <dbReference type="Proteomes" id="UP000054359"/>
    </source>
</evidence>
<gene>
    <name evidence="9" type="ORF">X975_03964</name>
</gene>
<dbReference type="OrthoDB" id="614844at2759"/>
<evidence type="ECO:0000256" key="3">
    <source>
        <dbReference type="ARBA" id="ARBA00022676"/>
    </source>
</evidence>
<comment type="subcellular location">
    <subcellularLocation>
        <location evidence="1">Endoplasmic reticulum membrane</location>
        <topology evidence="1">Single-pass membrane protein</topology>
    </subcellularLocation>
</comment>
<keyword evidence="7" id="KW-1133">Transmembrane helix</keyword>
<evidence type="ECO:0000256" key="8">
    <source>
        <dbReference type="ARBA" id="ARBA00023136"/>
    </source>
</evidence>
<keyword evidence="5" id="KW-0812">Transmembrane</keyword>
<dbReference type="SUPFAM" id="SSF53756">
    <property type="entry name" value="UDP-Glycosyltransferase/glycogen phosphorylase"/>
    <property type="match status" value="1"/>
</dbReference>
<comment type="pathway">
    <text evidence="2">Protein modification; protein glycosylation.</text>
</comment>
<evidence type="ECO:0000256" key="7">
    <source>
        <dbReference type="ARBA" id="ARBA00022989"/>
    </source>
</evidence>
<name>A0A087TMJ2_STEMI</name>
<feature type="non-terminal residue" evidence="9">
    <location>
        <position position="162"/>
    </location>
</feature>
<keyword evidence="10" id="KW-1185">Reference proteome</keyword>
<evidence type="ECO:0000256" key="1">
    <source>
        <dbReference type="ARBA" id="ARBA00004389"/>
    </source>
</evidence>
<dbReference type="InterPro" id="IPR026051">
    <property type="entry name" value="ALG1-like"/>
</dbReference>
<organism evidence="9 10">
    <name type="scientific">Stegodyphus mimosarum</name>
    <name type="common">African social velvet spider</name>
    <dbReference type="NCBI Taxonomy" id="407821"/>
    <lineage>
        <taxon>Eukaryota</taxon>
        <taxon>Metazoa</taxon>
        <taxon>Ecdysozoa</taxon>
        <taxon>Arthropoda</taxon>
        <taxon>Chelicerata</taxon>
        <taxon>Arachnida</taxon>
        <taxon>Araneae</taxon>
        <taxon>Araneomorphae</taxon>
        <taxon>Entelegynae</taxon>
        <taxon>Eresoidea</taxon>
        <taxon>Eresidae</taxon>
        <taxon>Stegodyphus</taxon>
    </lineage>
</organism>
<keyword evidence="6" id="KW-0256">Endoplasmic reticulum</keyword>